<feature type="compositionally biased region" description="Basic and acidic residues" evidence="1">
    <location>
        <begin position="33"/>
        <end position="48"/>
    </location>
</feature>
<name>A0A5J4VIK8_9EUKA</name>
<dbReference type="Gene3D" id="2.60.120.920">
    <property type="match status" value="1"/>
</dbReference>
<dbReference type="Proteomes" id="UP000324800">
    <property type="component" value="Unassembled WGS sequence"/>
</dbReference>
<gene>
    <name evidence="2" type="ORF">EZS28_022239</name>
</gene>
<dbReference type="AlphaFoldDB" id="A0A5J4VIK8"/>
<evidence type="ECO:0000256" key="1">
    <source>
        <dbReference type="SAM" id="MobiDB-lite"/>
    </source>
</evidence>
<reference evidence="2 3" key="1">
    <citation type="submission" date="2019-03" db="EMBL/GenBank/DDBJ databases">
        <title>Single cell metagenomics reveals metabolic interactions within the superorganism composed of flagellate Streblomastix strix and complex community of Bacteroidetes bacteria on its surface.</title>
        <authorList>
            <person name="Treitli S.C."/>
            <person name="Kolisko M."/>
            <person name="Husnik F."/>
            <person name="Keeling P."/>
            <person name="Hampl V."/>
        </authorList>
    </citation>
    <scope>NUCLEOTIDE SEQUENCE [LARGE SCALE GENOMIC DNA]</scope>
    <source>
        <strain evidence="2">ST1C</strain>
    </source>
</reference>
<dbReference type="SUPFAM" id="SSF49899">
    <property type="entry name" value="Concanavalin A-like lectins/glucanases"/>
    <property type="match status" value="1"/>
</dbReference>
<evidence type="ECO:0000313" key="2">
    <source>
        <dbReference type="EMBL" id="KAA6382236.1"/>
    </source>
</evidence>
<dbReference type="EMBL" id="SNRW01006894">
    <property type="protein sequence ID" value="KAA6382236.1"/>
    <property type="molecule type" value="Genomic_DNA"/>
</dbReference>
<comment type="caution">
    <text evidence="2">The sequence shown here is derived from an EMBL/GenBank/DDBJ whole genome shotgun (WGS) entry which is preliminary data.</text>
</comment>
<organism evidence="2 3">
    <name type="scientific">Streblomastix strix</name>
    <dbReference type="NCBI Taxonomy" id="222440"/>
    <lineage>
        <taxon>Eukaryota</taxon>
        <taxon>Metamonada</taxon>
        <taxon>Preaxostyla</taxon>
        <taxon>Oxymonadida</taxon>
        <taxon>Streblomastigidae</taxon>
        <taxon>Streblomastix</taxon>
    </lineage>
</organism>
<evidence type="ECO:0000313" key="3">
    <source>
        <dbReference type="Proteomes" id="UP000324800"/>
    </source>
</evidence>
<protein>
    <recommendedName>
        <fullName evidence="4">SPRY domain-containing protein</fullName>
    </recommendedName>
</protein>
<accession>A0A5J4VIK8</accession>
<feature type="non-terminal residue" evidence="2">
    <location>
        <position position="1"/>
    </location>
</feature>
<proteinExistence type="predicted"/>
<evidence type="ECO:0008006" key="4">
    <source>
        <dbReference type="Google" id="ProtNLM"/>
    </source>
</evidence>
<sequence>ECTEEELGQKFKEKIRKYFSYFELKRNPAPSSDSKEKDEKVHQLEELNRNKDEEIKELKDEIEKEKLEKQKIFEEKKQQNITEINKLKQENQKENTEKEKLKQENAKLLEEVEKYKPKPTQVIINQDFPIQIINHDPSSFGFADVDGVQKKITNLKQNYNSVSLTQEMSEGIWSMEATFQNKQNYGAIGIVRATRNLVTNNCPCCEDGCKDIVIYGCGCTEYFSCKGNRYPGNTQYGDNQLVRAELDFGKETLTFFLDNVQQPVYIYGIREKVRFMVYMYNNGTSCTIKSLRKLSQPTVGQVANMKAIQW</sequence>
<feature type="region of interest" description="Disordered" evidence="1">
    <location>
        <begin position="25"/>
        <end position="48"/>
    </location>
</feature>
<dbReference type="InterPro" id="IPR043136">
    <property type="entry name" value="B30.2/SPRY_sf"/>
</dbReference>
<dbReference type="InterPro" id="IPR013320">
    <property type="entry name" value="ConA-like_dom_sf"/>
</dbReference>